<dbReference type="GeneID" id="54566950"/>
<accession>A0A6A6C7Z8</accession>
<evidence type="ECO:0000313" key="2">
    <source>
        <dbReference type="Proteomes" id="UP000799537"/>
    </source>
</evidence>
<dbReference type="Proteomes" id="UP000799537">
    <property type="component" value="Unassembled WGS sequence"/>
</dbReference>
<dbReference type="AlphaFoldDB" id="A0A6A6C7Z8"/>
<sequence>MPWDRVYRAAVGLMGSTSDVPLCCTETATTKTRGPRSSECPSNLILPCMTIAFSAVAVGVELVNMPMLSLALEKLHEPGEFAACAHLLRPSCRTARPRSDMHVNAKRSIGAGAANLIPAIPYLVDGAGLDYKSPDSVWCAGEASSRVVKRGRRDCAGRGSKDGPISRVEACAGRFNNRLRATKHDISWSPIPTTTTGTHCYEAFAPMALIIAEKDPWSTCCTFEAVRPAPAGQLLPV</sequence>
<proteinExistence type="predicted"/>
<dbReference type="RefSeq" id="XP_033664196.1">
    <property type="nucleotide sequence ID" value="XM_033813678.1"/>
</dbReference>
<gene>
    <name evidence="1" type="ORF">M409DRAFT_57594</name>
</gene>
<keyword evidence="2" id="KW-1185">Reference proteome</keyword>
<name>A0A6A6C7Z8_ZASCE</name>
<protein>
    <submittedName>
        <fullName evidence="1">Uncharacterized protein</fullName>
    </submittedName>
</protein>
<organism evidence="1 2">
    <name type="scientific">Zasmidium cellare ATCC 36951</name>
    <dbReference type="NCBI Taxonomy" id="1080233"/>
    <lineage>
        <taxon>Eukaryota</taxon>
        <taxon>Fungi</taxon>
        <taxon>Dikarya</taxon>
        <taxon>Ascomycota</taxon>
        <taxon>Pezizomycotina</taxon>
        <taxon>Dothideomycetes</taxon>
        <taxon>Dothideomycetidae</taxon>
        <taxon>Mycosphaerellales</taxon>
        <taxon>Mycosphaerellaceae</taxon>
        <taxon>Zasmidium</taxon>
    </lineage>
</organism>
<reference evidence="1" key="1">
    <citation type="journal article" date="2020" name="Stud. Mycol.">
        <title>101 Dothideomycetes genomes: a test case for predicting lifestyles and emergence of pathogens.</title>
        <authorList>
            <person name="Haridas S."/>
            <person name="Albert R."/>
            <person name="Binder M."/>
            <person name="Bloem J."/>
            <person name="Labutti K."/>
            <person name="Salamov A."/>
            <person name="Andreopoulos B."/>
            <person name="Baker S."/>
            <person name="Barry K."/>
            <person name="Bills G."/>
            <person name="Bluhm B."/>
            <person name="Cannon C."/>
            <person name="Castanera R."/>
            <person name="Culley D."/>
            <person name="Daum C."/>
            <person name="Ezra D."/>
            <person name="Gonzalez J."/>
            <person name="Henrissat B."/>
            <person name="Kuo A."/>
            <person name="Liang C."/>
            <person name="Lipzen A."/>
            <person name="Lutzoni F."/>
            <person name="Magnuson J."/>
            <person name="Mondo S."/>
            <person name="Nolan M."/>
            <person name="Ohm R."/>
            <person name="Pangilinan J."/>
            <person name="Park H.-J."/>
            <person name="Ramirez L."/>
            <person name="Alfaro M."/>
            <person name="Sun H."/>
            <person name="Tritt A."/>
            <person name="Yoshinaga Y."/>
            <person name="Zwiers L.-H."/>
            <person name="Turgeon B."/>
            <person name="Goodwin S."/>
            <person name="Spatafora J."/>
            <person name="Crous P."/>
            <person name="Grigoriev I."/>
        </authorList>
    </citation>
    <scope>NUCLEOTIDE SEQUENCE</scope>
    <source>
        <strain evidence="1">ATCC 36951</strain>
    </source>
</reference>
<dbReference type="EMBL" id="ML993609">
    <property type="protein sequence ID" value="KAF2163307.1"/>
    <property type="molecule type" value="Genomic_DNA"/>
</dbReference>
<evidence type="ECO:0000313" key="1">
    <source>
        <dbReference type="EMBL" id="KAF2163307.1"/>
    </source>
</evidence>